<accession>A0A081R376</accession>
<dbReference type="PATRIC" id="fig|1303.44.peg.1522"/>
<comment type="caution">
    <text evidence="1">The sequence shown here is derived from an EMBL/GenBank/DDBJ whole genome shotgun (WGS) entry which is preliminary data.</text>
</comment>
<evidence type="ECO:0000313" key="1">
    <source>
        <dbReference type="EMBL" id="KEQ49649.1"/>
    </source>
</evidence>
<name>A0A081R376_STROR</name>
<organism evidence="1 2">
    <name type="scientific">Streptococcus oralis</name>
    <dbReference type="NCBI Taxonomy" id="1303"/>
    <lineage>
        <taxon>Bacteria</taxon>
        <taxon>Bacillati</taxon>
        <taxon>Bacillota</taxon>
        <taxon>Bacilli</taxon>
        <taxon>Lactobacillales</taxon>
        <taxon>Streptococcaceae</taxon>
        <taxon>Streptococcus</taxon>
    </lineage>
</organism>
<evidence type="ECO:0000313" key="2">
    <source>
        <dbReference type="Proteomes" id="UP000028098"/>
    </source>
</evidence>
<gene>
    <name evidence="1" type="ORF">SK143_1591</name>
</gene>
<dbReference type="EMBL" id="JPGB01000006">
    <property type="protein sequence ID" value="KEQ49649.1"/>
    <property type="molecule type" value="Genomic_DNA"/>
</dbReference>
<protein>
    <submittedName>
        <fullName evidence="1">Uncharacterized protein</fullName>
    </submittedName>
</protein>
<sequence>MSELFKIIRGYYLTGVGQEPLAYYFKLSSDNLKFESVSAGDVALTFYQNEESISSIPAIVRIDSVISNDKMISDYLQEELRDHYPMLPIVRVLDSEEFDPLLFQEVMTTFTNLKSEIKELAKIDYVQGSIFDFMDEEEIG</sequence>
<reference evidence="1 2" key="1">
    <citation type="submission" date="2014-05" db="EMBL/GenBank/DDBJ databases">
        <authorList>
            <person name="Daugherty S.C."/>
            <person name="Tallon L.J."/>
            <person name="Sadzewicz L."/>
            <person name="Kilian M."/>
            <person name="Tettelin H."/>
        </authorList>
    </citation>
    <scope>NUCLEOTIDE SEQUENCE [LARGE SCALE GENOMIC DNA]</scope>
    <source>
        <strain evidence="1 2">SK143</strain>
    </source>
</reference>
<dbReference type="AlphaFoldDB" id="A0A081R376"/>
<proteinExistence type="predicted"/>
<dbReference type="Proteomes" id="UP000028098">
    <property type="component" value="Unassembled WGS sequence"/>
</dbReference>
<dbReference type="RefSeq" id="WP_042902915.1">
    <property type="nucleotide sequence ID" value="NZ_JAKUVY010000004.1"/>
</dbReference>